<protein>
    <submittedName>
        <fullName evidence="1">Uncharacterized protein</fullName>
    </submittedName>
</protein>
<reference evidence="1" key="1">
    <citation type="journal article" date="2020" name="Nature">
        <title>Giant virus diversity and host interactions through global metagenomics.</title>
        <authorList>
            <person name="Schulz F."/>
            <person name="Roux S."/>
            <person name="Paez-Espino D."/>
            <person name="Jungbluth S."/>
            <person name="Walsh D.A."/>
            <person name="Denef V.J."/>
            <person name="McMahon K.D."/>
            <person name="Konstantinidis K.T."/>
            <person name="Eloe-Fadrosh E.A."/>
            <person name="Kyrpides N.C."/>
            <person name="Woyke T."/>
        </authorList>
    </citation>
    <scope>NUCLEOTIDE SEQUENCE</scope>
    <source>
        <strain evidence="1">GVMAG-M-3300025860-20</strain>
    </source>
</reference>
<dbReference type="AlphaFoldDB" id="A0A6C0J484"/>
<accession>A0A6C0J484</accession>
<organism evidence="1">
    <name type="scientific">viral metagenome</name>
    <dbReference type="NCBI Taxonomy" id="1070528"/>
    <lineage>
        <taxon>unclassified sequences</taxon>
        <taxon>metagenomes</taxon>
        <taxon>organismal metagenomes</taxon>
    </lineage>
</organism>
<evidence type="ECO:0000313" key="1">
    <source>
        <dbReference type="EMBL" id="QHU00479.1"/>
    </source>
</evidence>
<name>A0A6C0J484_9ZZZZ</name>
<sequence>MESDGNTIIIQLLDSSADYTDANSTPHIFEGTATNIDGYGTVRTLLSATQSGTLSMQQSMDCSTWDIIDNYDYPATDMSVNSNMFKNTIVKAKWYKTKFINTYSGNNDIRIQTYFHQNDMILEEITNIWESIDISIANVIETGKLKLHSVYGTKFIDANRYIKVYDISGTINTNIHTPKITIPLTTFNTESREFGDRGIIMHNGLQIRVTENVGTIDTSMGTDGDVLASLVYTK</sequence>
<proteinExistence type="predicted"/>
<dbReference type="EMBL" id="MN740327">
    <property type="protein sequence ID" value="QHU00479.1"/>
    <property type="molecule type" value="Genomic_DNA"/>
</dbReference>